<keyword evidence="3" id="KW-1185">Reference proteome</keyword>
<reference evidence="2" key="1">
    <citation type="submission" date="2022-10" db="EMBL/GenBank/DDBJ databases">
        <title>Tapping the CABI collections for fungal endophytes: first genome assemblies for Collariella, Neodidymelliopsis, Ascochyta clinopodiicola, Didymella pomorum, Didymosphaeria variabile, Neocosmospora piperis and Neocucurbitaria cava.</title>
        <authorList>
            <person name="Hill R."/>
        </authorList>
    </citation>
    <scope>NUCLEOTIDE SEQUENCE</scope>
    <source>
        <strain evidence="2">IMI 355082</strain>
    </source>
</reference>
<feature type="compositionally biased region" description="Basic and acidic residues" evidence="1">
    <location>
        <begin position="92"/>
        <end position="107"/>
    </location>
</feature>
<sequence>MSSTEPVEKTRASEHGQSSMTGFDAEETLMGDAFPDSSTLREYAATEPCITFPLGDLNDRQLTSPLHTNAFSCNPTPRPHLFPSLEAARDHVYRKSSDTRQASRDASGEVFQASSEDDPSLGEMKPLPSIRAFNCSSTSCAQPQAPALSALRNSPVRDFTPTEKSVFWEDVPKPLNTSSSRDVSSSQMSGNSVDRIVGQYGRLSSSTAQGQAAVYGSSSPVAELDRFIGQDRDDVRLTADTEPFGRDGAMLAHEGDFRLNSKVFDQSTSPGPSASEAPLHPSNPFFNSSFLDGRDVHVPDLWSQICPAGPDSLLRMTPTPPMDHSRAKLGRELGAESFTGSETVSIAESKVGPLSRPSDAMHSVRCQRRGRHNSQNEDTHSAGVTSQCTDASDADEDPFEYDRRGPFLQPSKERVVSANLQKVSGLPRESTATVYSQDGTPSRTFYGETAADYFDQNGKPLSPGPGRKVNDVSLKQAPPRNPFVALSRNHHDSANVTKGFYDPDAINPDWASGGPDVVRVPVTNKGNLFGPEPRGPRRGPNLKPEQEVGLEALRRREGDNRITGNTED</sequence>
<gene>
    <name evidence="2" type="ORF">N0V93_003332</name>
</gene>
<dbReference type="OrthoDB" id="5232690at2759"/>
<feature type="region of interest" description="Disordered" evidence="1">
    <location>
        <begin position="170"/>
        <end position="191"/>
    </location>
</feature>
<feature type="region of interest" description="Disordered" evidence="1">
    <location>
        <begin position="521"/>
        <end position="568"/>
    </location>
</feature>
<accession>A0A9W8Z0J2</accession>
<comment type="caution">
    <text evidence="2">The sequence shown here is derived from an EMBL/GenBank/DDBJ whole genome shotgun (WGS) entry which is preliminary data.</text>
</comment>
<feature type="compositionally biased region" description="Basic and acidic residues" evidence="1">
    <location>
        <begin position="1"/>
        <end position="14"/>
    </location>
</feature>
<dbReference type="Proteomes" id="UP001140453">
    <property type="component" value="Unassembled WGS sequence"/>
</dbReference>
<organism evidence="2 3">
    <name type="scientific">Gnomoniopsis smithogilvyi</name>
    <dbReference type="NCBI Taxonomy" id="1191159"/>
    <lineage>
        <taxon>Eukaryota</taxon>
        <taxon>Fungi</taxon>
        <taxon>Dikarya</taxon>
        <taxon>Ascomycota</taxon>
        <taxon>Pezizomycotina</taxon>
        <taxon>Sordariomycetes</taxon>
        <taxon>Sordariomycetidae</taxon>
        <taxon>Diaporthales</taxon>
        <taxon>Gnomoniaceae</taxon>
        <taxon>Gnomoniopsis</taxon>
    </lineage>
</organism>
<feature type="compositionally biased region" description="Low complexity" evidence="1">
    <location>
        <begin position="178"/>
        <end position="189"/>
    </location>
</feature>
<feature type="region of interest" description="Disordered" evidence="1">
    <location>
        <begin position="92"/>
        <end position="125"/>
    </location>
</feature>
<dbReference type="AlphaFoldDB" id="A0A9W8Z0J2"/>
<feature type="region of interest" description="Disordered" evidence="1">
    <location>
        <begin position="262"/>
        <end position="281"/>
    </location>
</feature>
<proteinExistence type="predicted"/>
<protein>
    <submittedName>
        <fullName evidence="2">Uncharacterized protein</fullName>
    </submittedName>
</protein>
<evidence type="ECO:0000256" key="1">
    <source>
        <dbReference type="SAM" id="MobiDB-lite"/>
    </source>
</evidence>
<feature type="region of interest" description="Disordered" evidence="1">
    <location>
        <begin position="336"/>
        <end position="407"/>
    </location>
</feature>
<feature type="compositionally biased region" description="Polar residues" evidence="1">
    <location>
        <begin position="263"/>
        <end position="272"/>
    </location>
</feature>
<feature type="region of interest" description="Disordered" evidence="1">
    <location>
        <begin position="1"/>
        <end position="36"/>
    </location>
</feature>
<evidence type="ECO:0000313" key="2">
    <source>
        <dbReference type="EMBL" id="KAJ4394115.1"/>
    </source>
</evidence>
<dbReference type="EMBL" id="JAPEVB010000002">
    <property type="protein sequence ID" value="KAJ4394115.1"/>
    <property type="molecule type" value="Genomic_DNA"/>
</dbReference>
<name>A0A9W8Z0J2_9PEZI</name>
<evidence type="ECO:0000313" key="3">
    <source>
        <dbReference type="Proteomes" id="UP001140453"/>
    </source>
</evidence>